<protein>
    <submittedName>
        <fullName evidence="1">Uncharacterized protein</fullName>
    </submittedName>
</protein>
<organism evidence="1 2">
    <name type="scientific">Populus trichocarpa</name>
    <name type="common">Western balsam poplar</name>
    <name type="synonym">Populus balsamifera subsp. trichocarpa</name>
    <dbReference type="NCBI Taxonomy" id="3694"/>
    <lineage>
        <taxon>Eukaryota</taxon>
        <taxon>Viridiplantae</taxon>
        <taxon>Streptophyta</taxon>
        <taxon>Embryophyta</taxon>
        <taxon>Tracheophyta</taxon>
        <taxon>Spermatophyta</taxon>
        <taxon>Magnoliopsida</taxon>
        <taxon>eudicotyledons</taxon>
        <taxon>Gunneridae</taxon>
        <taxon>Pentapetalae</taxon>
        <taxon>rosids</taxon>
        <taxon>fabids</taxon>
        <taxon>Malpighiales</taxon>
        <taxon>Salicaceae</taxon>
        <taxon>Saliceae</taxon>
        <taxon>Populus</taxon>
    </lineage>
</organism>
<dbReference type="InParanoid" id="A0A2K2BB78"/>
<reference evidence="1 2" key="1">
    <citation type="journal article" date="2006" name="Science">
        <title>The genome of black cottonwood, Populus trichocarpa (Torr. &amp; Gray).</title>
        <authorList>
            <person name="Tuskan G.A."/>
            <person name="Difazio S."/>
            <person name="Jansson S."/>
            <person name="Bohlmann J."/>
            <person name="Grigoriev I."/>
            <person name="Hellsten U."/>
            <person name="Putnam N."/>
            <person name="Ralph S."/>
            <person name="Rombauts S."/>
            <person name="Salamov A."/>
            <person name="Schein J."/>
            <person name="Sterck L."/>
            <person name="Aerts A."/>
            <person name="Bhalerao R.R."/>
            <person name="Bhalerao R.P."/>
            <person name="Blaudez D."/>
            <person name="Boerjan W."/>
            <person name="Brun A."/>
            <person name="Brunner A."/>
            <person name="Busov V."/>
            <person name="Campbell M."/>
            <person name="Carlson J."/>
            <person name="Chalot M."/>
            <person name="Chapman J."/>
            <person name="Chen G.L."/>
            <person name="Cooper D."/>
            <person name="Coutinho P.M."/>
            <person name="Couturier J."/>
            <person name="Covert S."/>
            <person name="Cronk Q."/>
            <person name="Cunningham R."/>
            <person name="Davis J."/>
            <person name="Degroeve S."/>
            <person name="Dejardin A."/>
            <person name="Depamphilis C."/>
            <person name="Detter J."/>
            <person name="Dirks B."/>
            <person name="Dubchak I."/>
            <person name="Duplessis S."/>
            <person name="Ehlting J."/>
            <person name="Ellis B."/>
            <person name="Gendler K."/>
            <person name="Goodstein D."/>
            <person name="Gribskov M."/>
            <person name="Grimwood J."/>
            <person name="Groover A."/>
            <person name="Gunter L."/>
            <person name="Hamberger B."/>
            <person name="Heinze B."/>
            <person name="Helariutta Y."/>
            <person name="Henrissat B."/>
            <person name="Holligan D."/>
            <person name="Holt R."/>
            <person name="Huang W."/>
            <person name="Islam-Faridi N."/>
            <person name="Jones S."/>
            <person name="Jones-Rhoades M."/>
            <person name="Jorgensen R."/>
            <person name="Joshi C."/>
            <person name="Kangasjarvi J."/>
            <person name="Karlsson J."/>
            <person name="Kelleher C."/>
            <person name="Kirkpatrick R."/>
            <person name="Kirst M."/>
            <person name="Kohler A."/>
            <person name="Kalluri U."/>
            <person name="Larimer F."/>
            <person name="Leebens-Mack J."/>
            <person name="Leple J.C."/>
            <person name="Locascio P."/>
            <person name="Lou Y."/>
            <person name="Lucas S."/>
            <person name="Martin F."/>
            <person name="Montanini B."/>
            <person name="Napoli C."/>
            <person name="Nelson D.R."/>
            <person name="Nelson C."/>
            <person name="Nieminen K."/>
            <person name="Nilsson O."/>
            <person name="Pereda V."/>
            <person name="Peter G."/>
            <person name="Philippe R."/>
            <person name="Pilate G."/>
            <person name="Poliakov A."/>
            <person name="Razumovskaya J."/>
            <person name="Richardson P."/>
            <person name="Rinaldi C."/>
            <person name="Ritland K."/>
            <person name="Rouze P."/>
            <person name="Ryaboy D."/>
            <person name="Schmutz J."/>
            <person name="Schrader J."/>
            <person name="Segerman B."/>
            <person name="Shin H."/>
            <person name="Siddiqui A."/>
            <person name="Sterky F."/>
            <person name="Terry A."/>
            <person name="Tsai C.J."/>
            <person name="Uberbacher E."/>
            <person name="Unneberg P."/>
            <person name="Vahala J."/>
            <person name="Wall K."/>
            <person name="Wessler S."/>
            <person name="Yang G."/>
            <person name="Yin T."/>
            <person name="Douglas C."/>
            <person name="Marra M."/>
            <person name="Sandberg G."/>
            <person name="Van de Peer Y."/>
            <person name="Rokhsar D."/>
        </authorList>
    </citation>
    <scope>NUCLEOTIDE SEQUENCE [LARGE SCALE GENOMIC DNA]</scope>
    <source>
        <strain evidence="2">cv. Nisqually</strain>
    </source>
</reference>
<accession>A0A2K2BB78</accession>
<dbReference type="AlphaFoldDB" id="A0A2K2BB78"/>
<dbReference type="EMBL" id="CM009291">
    <property type="protein sequence ID" value="PNT47038.1"/>
    <property type="molecule type" value="Genomic_DNA"/>
</dbReference>
<sequence>MNDYLIKDMNVISWGWARSLIAFDKILGLNFRLMNLPKQPPCPGMTVHHHHHNPWSLIRVSPFYFNQRCGSREGPFACLEDPKGRREVAVDLLRYRFLWAFQNGFYCLVRNRLEHLFFRYK</sequence>
<evidence type="ECO:0000313" key="1">
    <source>
        <dbReference type="EMBL" id="PNT47038.1"/>
    </source>
</evidence>
<gene>
    <name evidence="1" type="ORF">POPTR_002G002800</name>
</gene>
<keyword evidence="2" id="KW-1185">Reference proteome</keyword>
<evidence type="ECO:0000313" key="2">
    <source>
        <dbReference type="Proteomes" id="UP000006729"/>
    </source>
</evidence>
<dbReference type="Proteomes" id="UP000006729">
    <property type="component" value="Chromosome 2"/>
</dbReference>
<proteinExistence type="predicted"/>
<name>A0A2K2BB78_POPTR</name>